<feature type="transmembrane region" description="Helical" evidence="1">
    <location>
        <begin position="150"/>
        <end position="168"/>
    </location>
</feature>
<gene>
    <name evidence="2" type="ORF">HDK90DRAFT_348786</name>
</gene>
<name>A0ABR1YGN4_9PEZI</name>
<dbReference type="Proteomes" id="UP001492380">
    <property type="component" value="Unassembled WGS sequence"/>
</dbReference>
<evidence type="ECO:0000313" key="2">
    <source>
        <dbReference type="EMBL" id="KAK8229151.1"/>
    </source>
</evidence>
<keyword evidence="1" id="KW-0472">Membrane</keyword>
<sequence>MYDDTTATKTKRHITTRSELHHFQLTHDTTRHDMIRQRLPVLLHFEIPKETSFLRNQGRKGRREMAPPYTTCASLVLCSLLLQPPFPTLPFSFLHPPSRSHSSVRLDRRAIPCISSCLRRRSAQTDSCARRRTQPKLRILLTAMPRPRSVFVFFFCLKLAMHFGRWMIVGGEGRGGE</sequence>
<evidence type="ECO:0000313" key="3">
    <source>
        <dbReference type="Proteomes" id="UP001492380"/>
    </source>
</evidence>
<comment type="caution">
    <text evidence="2">The sequence shown here is derived from an EMBL/GenBank/DDBJ whole genome shotgun (WGS) entry which is preliminary data.</text>
</comment>
<organism evidence="2 3">
    <name type="scientific">Phyllosticta capitalensis</name>
    <dbReference type="NCBI Taxonomy" id="121624"/>
    <lineage>
        <taxon>Eukaryota</taxon>
        <taxon>Fungi</taxon>
        <taxon>Dikarya</taxon>
        <taxon>Ascomycota</taxon>
        <taxon>Pezizomycotina</taxon>
        <taxon>Dothideomycetes</taxon>
        <taxon>Dothideomycetes incertae sedis</taxon>
        <taxon>Botryosphaeriales</taxon>
        <taxon>Phyllostictaceae</taxon>
        <taxon>Phyllosticta</taxon>
    </lineage>
</organism>
<keyword evidence="1" id="KW-1133">Transmembrane helix</keyword>
<keyword evidence="1" id="KW-0812">Transmembrane</keyword>
<reference evidence="2 3" key="1">
    <citation type="submission" date="2024-04" db="EMBL/GenBank/DDBJ databases">
        <title>Phyllosticta paracitricarpa is synonymous to the EU quarantine fungus P. citricarpa based on phylogenomic analyses.</title>
        <authorList>
            <consortium name="Lawrence Berkeley National Laboratory"/>
            <person name="Van Ingen-Buijs V.A."/>
            <person name="Van Westerhoven A.C."/>
            <person name="Haridas S."/>
            <person name="Skiadas P."/>
            <person name="Martin F."/>
            <person name="Groenewald J.Z."/>
            <person name="Crous P.W."/>
            <person name="Seidl M.F."/>
        </authorList>
    </citation>
    <scope>NUCLEOTIDE SEQUENCE [LARGE SCALE GENOMIC DNA]</scope>
    <source>
        <strain evidence="2 3">CBS 123374</strain>
    </source>
</reference>
<evidence type="ECO:0000256" key="1">
    <source>
        <dbReference type="SAM" id="Phobius"/>
    </source>
</evidence>
<keyword evidence="3" id="KW-1185">Reference proteome</keyword>
<accession>A0ABR1YGN4</accession>
<proteinExistence type="predicted"/>
<protein>
    <submittedName>
        <fullName evidence="2">Uncharacterized protein</fullName>
    </submittedName>
</protein>
<dbReference type="EMBL" id="JBBWRZ010000009">
    <property type="protein sequence ID" value="KAK8229151.1"/>
    <property type="molecule type" value="Genomic_DNA"/>
</dbReference>